<organism evidence="2 3">
    <name type="scientific">Austropuccinia psidii MF-1</name>
    <dbReference type="NCBI Taxonomy" id="1389203"/>
    <lineage>
        <taxon>Eukaryota</taxon>
        <taxon>Fungi</taxon>
        <taxon>Dikarya</taxon>
        <taxon>Basidiomycota</taxon>
        <taxon>Pucciniomycotina</taxon>
        <taxon>Pucciniomycetes</taxon>
        <taxon>Pucciniales</taxon>
        <taxon>Sphaerophragmiaceae</taxon>
        <taxon>Austropuccinia</taxon>
    </lineage>
</organism>
<accession>A0A9Q3KNX0</accession>
<name>A0A9Q3KNX0_9BASI</name>
<protein>
    <recommendedName>
        <fullName evidence="1">Tc1-like transposase DDE domain-containing protein</fullName>
    </recommendedName>
</protein>
<dbReference type="InterPro" id="IPR038717">
    <property type="entry name" value="Tc1-like_DDE_dom"/>
</dbReference>
<proteinExistence type="predicted"/>
<dbReference type="EMBL" id="AVOT02115450">
    <property type="protein sequence ID" value="MBW0583556.1"/>
    <property type="molecule type" value="Genomic_DNA"/>
</dbReference>
<evidence type="ECO:0000313" key="3">
    <source>
        <dbReference type="Proteomes" id="UP000765509"/>
    </source>
</evidence>
<dbReference type="InterPro" id="IPR036397">
    <property type="entry name" value="RNaseH_sf"/>
</dbReference>
<dbReference type="Gene3D" id="3.30.420.10">
    <property type="entry name" value="Ribonuclease H-like superfamily/Ribonuclease H"/>
    <property type="match status" value="1"/>
</dbReference>
<feature type="domain" description="Tc1-like transposase DDE" evidence="1">
    <location>
        <begin position="141"/>
        <end position="208"/>
    </location>
</feature>
<dbReference type="OrthoDB" id="6422926at2759"/>
<dbReference type="AlphaFoldDB" id="A0A9Q3KNX0"/>
<dbReference type="GO" id="GO:0003676">
    <property type="term" value="F:nucleic acid binding"/>
    <property type="evidence" value="ECO:0007669"/>
    <property type="project" value="InterPro"/>
</dbReference>
<dbReference type="Proteomes" id="UP000765509">
    <property type="component" value="Unassembled WGS sequence"/>
</dbReference>
<feature type="non-terminal residue" evidence="2">
    <location>
        <position position="1"/>
    </location>
</feature>
<evidence type="ECO:0000313" key="2">
    <source>
        <dbReference type="EMBL" id="MBW0583556.1"/>
    </source>
</evidence>
<keyword evidence="3" id="KW-1185">Reference proteome</keyword>
<gene>
    <name evidence="2" type="ORF">O181_123271</name>
</gene>
<dbReference type="Pfam" id="PF13358">
    <property type="entry name" value="DDE_3"/>
    <property type="match status" value="1"/>
</dbReference>
<evidence type="ECO:0000259" key="1">
    <source>
        <dbReference type="Pfam" id="PF13358"/>
    </source>
</evidence>
<reference evidence="2" key="1">
    <citation type="submission" date="2021-03" db="EMBL/GenBank/DDBJ databases">
        <title>Draft genome sequence of rust myrtle Austropuccinia psidii MF-1, a brazilian biotype.</title>
        <authorList>
            <person name="Quecine M.C."/>
            <person name="Pachon D.M.R."/>
            <person name="Bonatelli M.L."/>
            <person name="Correr F.H."/>
            <person name="Franceschini L.M."/>
            <person name="Leite T.F."/>
            <person name="Margarido G.R.A."/>
            <person name="Almeida C.A."/>
            <person name="Ferrarezi J.A."/>
            <person name="Labate C.A."/>
        </authorList>
    </citation>
    <scope>NUCLEOTIDE SEQUENCE</scope>
    <source>
        <strain evidence="2">MF-1</strain>
    </source>
</reference>
<sequence>ELCFFLQSINNNINLTLSATDAVFGCGNLGLIVSTQTIQCEIHKLGKHSRIPPKKLYLRPQDFQRRLAFAQAHRHWTINEWAKVIWTNKSAFELGKRVDQSVMIWRGFCASHCSTIVFLDGCMNSQEMFLQVYRPSLRPFIKQMEQAPWIQGQHRLLLMEANAPIHTAAFSNQWRERNGILKMDWPAHLPDPNPIENICKSMKSQISKLYQPRHSMNSNVPFKPCGMIPTMAY</sequence>
<comment type="caution">
    <text evidence="2">The sequence shown here is derived from an EMBL/GenBank/DDBJ whole genome shotgun (WGS) entry which is preliminary data.</text>
</comment>